<accession>A0A485LUN6</accession>
<reference evidence="1" key="1">
    <citation type="submission" date="2019-03" db="EMBL/GenBank/DDBJ databases">
        <authorList>
            <person name="Hao L."/>
        </authorList>
    </citation>
    <scope>NUCLEOTIDE SEQUENCE</scope>
</reference>
<dbReference type="AlphaFoldDB" id="A0A485LUN6"/>
<organism evidence="1">
    <name type="scientific">anaerobic digester metagenome</name>
    <dbReference type="NCBI Taxonomy" id="1263854"/>
    <lineage>
        <taxon>unclassified sequences</taxon>
        <taxon>metagenomes</taxon>
        <taxon>ecological metagenomes</taxon>
    </lineage>
</organism>
<evidence type="ECO:0000313" key="1">
    <source>
        <dbReference type="EMBL" id="VFU11805.1"/>
    </source>
</evidence>
<gene>
    <name evidence="1" type="ORF">SCFA_1150004</name>
</gene>
<name>A0A485LUN6_9ZZZZ</name>
<dbReference type="EMBL" id="CAADRM010000019">
    <property type="protein sequence ID" value="VFU11805.1"/>
    <property type="molecule type" value="Genomic_DNA"/>
</dbReference>
<protein>
    <submittedName>
        <fullName evidence="1">Uncharacterized protein</fullName>
    </submittedName>
</protein>
<sequence>MYCHEGRGLKIHCYKQLPAGLSCGQTGGGVYRAAGVLVTVKKKAGLFDLRTYEEVLRGMNLEEPYFFYRHNPGLLNPPLADLLKFLSPGFCAI</sequence>
<proteinExistence type="predicted"/>